<protein>
    <submittedName>
        <fullName evidence="2">Uncharacterized protein</fullName>
    </submittedName>
</protein>
<sequence>MERMYNKYIEIQPFTGPSRPIAALSGTPTTLYKMKLKNISDLLDKTFRIQASIKEFHFQNTWYQTTCPICKDPIFRRAFHQTRKIEDGDDHAETAQPAGDNEGIIGHGPKHIHQHLRSKAEYDKRSSSGNTIHSCCHHRILHQRPRPRHRAHARHVPDDAGKHECINRHLQENH</sequence>
<name>A0A9R1UEW4_LACSA</name>
<dbReference type="Proteomes" id="UP000235145">
    <property type="component" value="Unassembled WGS sequence"/>
</dbReference>
<dbReference type="AlphaFoldDB" id="A0A9R1UEW4"/>
<gene>
    <name evidence="2" type="ORF">LSAT_V11C900493940</name>
</gene>
<organism evidence="2 3">
    <name type="scientific">Lactuca sativa</name>
    <name type="common">Garden lettuce</name>
    <dbReference type="NCBI Taxonomy" id="4236"/>
    <lineage>
        <taxon>Eukaryota</taxon>
        <taxon>Viridiplantae</taxon>
        <taxon>Streptophyta</taxon>
        <taxon>Embryophyta</taxon>
        <taxon>Tracheophyta</taxon>
        <taxon>Spermatophyta</taxon>
        <taxon>Magnoliopsida</taxon>
        <taxon>eudicotyledons</taxon>
        <taxon>Gunneridae</taxon>
        <taxon>Pentapetalae</taxon>
        <taxon>asterids</taxon>
        <taxon>campanulids</taxon>
        <taxon>Asterales</taxon>
        <taxon>Asteraceae</taxon>
        <taxon>Cichorioideae</taxon>
        <taxon>Cichorieae</taxon>
        <taxon>Lactucinae</taxon>
        <taxon>Lactuca</taxon>
    </lineage>
</organism>
<evidence type="ECO:0000256" key="1">
    <source>
        <dbReference type="SAM" id="MobiDB-lite"/>
    </source>
</evidence>
<evidence type="ECO:0000313" key="3">
    <source>
        <dbReference type="Proteomes" id="UP000235145"/>
    </source>
</evidence>
<feature type="compositionally biased region" description="Basic and acidic residues" evidence="1">
    <location>
        <begin position="155"/>
        <end position="174"/>
    </location>
</feature>
<accession>A0A9R1UEW4</accession>
<keyword evidence="3" id="KW-1185">Reference proteome</keyword>
<reference evidence="2 3" key="1">
    <citation type="journal article" date="2017" name="Nat. Commun.">
        <title>Genome assembly with in vitro proximity ligation data and whole-genome triplication in lettuce.</title>
        <authorList>
            <person name="Reyes-Chin-Wo S."/>
            <person name="Wang Z."/>
            <person name="Yang X."/>
            <person name="Kozik A."/>
            <person name="Arikit S."/>
            <person name="Song C."/>
            <person name="Xia L."/>
            <person name="Froenicke L."/>
            <person name="Lavelle D.O."/>
            <person name="Truco M.J."/>
            <person name="Xia R."/>
            <person name="Zhu S."/>
            <person name="Xu C."/>
            <person name="Xu H."/>
            <person name="Xu X."/>
            <person name="Cox K."/>
            <person name="Korf I."/>
            <person name="Meyers B.C."/>
            <person name="Michelmore R.W."/>
        </authorList>
    </citation>
    <scope>NUCLEOTIDE SEQUENCE [LARGE SCALE GENOMIC DNA]</scope>
    <source>
        <strain evidence="3">cv. Salinas</strain>
        <tissue evidence="2">Seedlings</tissue>
    </source>
</reference>
<comment type="caution">
    <text evidence="2">The sequence shown here is derived from an EMBL/GenBank/DDBJ whole genome shotgun (WGS) entry which is preliminary data.</text>
</comment>
<dbReference type="EMBL" id="NBSK02000009">
    <property type="protein sequence ID" value="KAJ0185783.1"/>
    <property type="molecule type" value="Genomic_DNA"/>
</dbReference>
<proteinExistence type="predicted"/>
<evidence type="ECO:0000313" key="2">
    <source>
        <dbReference type="EMBL" id="KAJ0185783.1"/>
    </source>
</evidence>
<feature type="compositionally biased region" description="Basic residues" evidence="1">
    <location>
        <begin position="144"/>
        <end position="154"/>
    </location>
</feature>
<feature type="region of interest" description="Disordered" evidence="1">
    <location>
        <begin position="144"/>
        <end position="174"/>
    </location>
</feature>